<evidence type="ECO:0000256" key="2">
    <source>
        <dbReference type="SAM" id="Phobius"/>
    </source>
</evidence>
<proteinExistence type="predicted"/>
<keyword evidence="2" id="KW-1133">Transmembrane helix</keyword>
<dbReference type="Proteomes" id="UP001205311">
    <property type="component" value="Unassembled WGS sequence"/>
</dbReference>
<feature type="transmembrane region" description="Helical" evidence="2">
    <location>
        <begin position="48"/>
        <end position="66"/>
    </location>
</feature>
<comment type="caution">
    <text evidence="3">The sequence shown here is derived from an EMBL/GenBank/DDBJ whole genome shotgun (WGS) entry which is preliminary data.</text>
</comment>
<protein>
    <submittedName>
        <fullName evidence="3">Uncharacterized protein</fullName>
    </submittedName>
</protein>
<accession>A0ABT1HLY3</accession>
<keyword evidence="4" id="KW-1185">Reference proteome</keyword>
<reference evidence="3 4" key="1">
    <citation type="submission" date="2022-06" db="EMBL/GenBank/DDBJ databases">
        <title>Genomic Encyclopedia of Archaeal and Bacterial Type Strains, Phase II (KMG-II): from individual species to whole genera.</title>
        <authorList>
            <person name="Goeker M."/>
        </authorList>
    </citation>
    <scope>NUCLEOTIDE SEQUENCE [LARGE SCALE GENOMIC DNA]</scope>
    <source>
        <strain evidence="3 4">DSM 40477</strain>
    </source>
</reference>
<name>A0ABT1HLY3_STRSD</name>
<sequence>MVARADAVAVSSAVIITCPDTAPADPVSPHPASAPEHPVPRGQGCGNGPLVPSGLAVIAVTAFWVVRRLWRLAGRLGRRAARR</sequence>
<organism evidence="3 4">
    <name type="scientific">Streptoalloteichus tenebrarius (strain ATCC 17920 / DSM 40477 / JCM 4838 / CBS 697.72 / NBRC 16177 / NCIMB 11028 / NRRL B-12390 / A12253. 1 / ISP 5477)</name>
    <name type="common">Streptomyces tenebrarius</name>
    <dbReference type="NCBI Taxonomy" id="1933"/>
    <lineage>
        <taxon>Bacteria</taxon>
        <taxon>Bacillati</taxon>
        <taxon>Actinomycetota</taxon>
        <taxon>Actinomycetes</taxon>
        <taxon>Pseudonocardiales</taxon>
        <taxon>Pseudonocardiaceae</taxon>
        <taxon>Streptoalloteichus</taxon>
    </lineage>
</organism>
<keyword evidence="2" id="KW-0812">Transmembrane</keyword>
<dbReference type="EMBL" id="JAMTCP010000001">
    <property type="protein sequence ID" value="MCP2256529.1"/>
    <property type="molecule type" value="Genomic_DNA"/>
</dbReference>
<evidence type="ECO:0000313" key="4">
    <source>
        <dbReference type="Proteomes" id="UP001205311"/>
    </source>
</evidence>
<evidence type="ECO:0000313" key="3">
    <source>
        <dbReference type="EMBL" id="MCP2256529.1"/>
    </source>
</evidence>
<keyword evidence="2" id="KW-0472">Membrane</keyword>
<feature type="region of interest" description="Disordered" evidence="1">
    <location>
        <begin position="21"/>
        <end position="46"/>
    </location>
</feature>
<evidence type="ECO:0000256" key="1">
    <source>
        <dbReference type="SAM" id="MobiDB-lite"/>
    </source>
</evidence>
<gene>
    <name evidence="3" type="ORF">LX15_000212</name>
</gene>